<reference evidence="1 2" key="1">
    <citation type="journal article" date="2021" name="Elife">
        <title>Chloroplast acquisition without the gene transfer in kleptoplastic sea slugs, Plakobranchus ocellatus.</title>
        <authorList>
            <person name="Maeda T."/>
            <person name="Takahashi S."/>
            <person name="Yoshida T."/>
            <person name="Shimamura S."/>
            <person name="Takaki Y."/>
            <person name="Nagai Y."/>
            <person name="Toyoda A."/>
            <person name="Suzuki Y."/>
            <person name="Arimoto A."/>
            <person name="Ishii H."/>
            <person name="Satoh N."/>
            <person name="Nishiyama T."/>
            <person name="Hasebe M."/>
            <person name="Maruyama T."/>
            <person name="Minagawa J."/>
            <person name="Obokata J."/>
            <person name="Shigenobu S."/>
        </authorList>
    </citation>
    <scope>NUCLEOTIDE SEQUENCE [LARGE SCALE GENOMIC DNA]</scope>
</reference>
<gene>
    <name evidence="1" type="ORF">ElyMa_005134600</name>
</gene>
<dbReference type="GO" id="GO:0005794">
    <property type="term" value="C:Golgi apparatus"/>
    <property type="evidence" value="ECO:0007669"/>
    <property type="project" value="TreeGrafter"/>
</dbReference>
<dbReference type="PANTHER" id="PTHR15075">
    <property type="entry name" value="ALPHA-MANNOSIDE BETA-1,6-N-ACETYLGLUCOSAMINYLTRANSFERASE"/>
    <property type="match status" value="1"/>
</dbReference>
<feature type="non-terminal residue" evidence="1">
    <location>
        <position position="1"/>
    </location>
</feature>
<sequence length="62" mass="7212">KRQTCSLTPEDKVQFPSCQSKIEWMRRLWKSDPCYRGYGVDGSDCSIIRYLSEVSKTNFVTS</sequence>
<evidence type="ECO:0000313" key="1">
    <source>
        <dbReference type="EMBL" id="GFS23504.1"/>
    </source>
</evidence>
<proteinExistence type="predicted"/>
<dbReference type="EMBL" id="BMAT01010273">
    <property type="protein sequence ID" value="GFS23504.1"/>
    <property type="molecule type" value="Genomic_DNA"/>
</dbReference>
<keyword evidence="2" id="KW-1185">Reference proteome</keyword>
<dbReference type="PANTHER" id="PTHR15075:SF2">
    <property type="entry name" value="ALPHA-1,6-MANNOSYLGLYCOPROTEIN 6-BETA-N-ACETYLGLUCOSAMINYLTRANSFERASE"/>
    <property type="match status" value="1"/>
</dbReference>
<evidence type="ECO:0000313" key="2">
    <source>
        <dbReference type="Proteomes" id="UP000762676"/>
    </source>
</evidence>
<protein>
    <submittedName>
        <fullName evidence="1">Alpha-1,6-mannosylglycoprotein 6-beta-N-acetylglucosaminyltransferase A</fullName>
    </submittedName>
</protein>
<dbReference type="GO" id="GO:0030144">
    <property type="term" value="F:alpha-1,6-mannosylglycoprotein 6-beta-N-acetylglucosaminyltransferase activity"/>
    <property type="evidence" value="ECO:0007669"/>
    <property type="project" value="TreeGrafter"/>
</dbReference>
<dbReference type="Proteomes" id="UP000762676">
    <property type="component" value="Unassembled WGS sequence"/>
</dbReference>
<dbReference type="GO" id="GO:0006487">
    <property type="term" value="P:protein N-linked glycosylation"/>
    <property type="evidence" value="ECO:0007669"/>
    <property type="project" value="TreeGrafter"/>
</dbReference>
<comment type="caution">
    <text evidence="1">The sequence shown here is derived from an EMBL/GenBank/DDBJ whole genome shotgun (WGS) entry which is preliminary data.</text>
</comment>
<accession>A0AAV4JL85</accession>
<name>A0AAV4JL85_9GAST</name>
<organism evidence="1 2">
    <name type="scientific">Elysia marginata</name>
    <dbReference type="NCBI Taxonomy" id="1093978"/>
    <lineage>
        <taxon>Eukaryota</taxon>
        <taxon>Metazoa</taxon>
        <taxon>Spiralia</taxon>
        <taxon>Lophotrochozoa</taxon>
        <taxon>Mollusca</taxon>
        <taxon>Gastropoda</taxon>
        <taxon>Heterobranchia</taxon>
        <taxon>Euthyneura</taxon>
        <taxon>Panpulmonata</taxon>
        <taxon>Sacoglossa</taxon>
        <taxon>Placobranchoidea</taxon>
        <taxon>Plakobranchidae</taxon>
        <taxon>Elysia</taxon>
    </lineage>
</organism>
<dbReference type="InterPro" id="IPR052105">
    <property type="entry name" value="MGAT5_Glycosyltransferase"/>
</dbReference>
<dbReference type="AlphaFoldDB" id="A0AAV4JL85"/>